<reference evidence="2 3" key="1">
    <citation type="submission" date="2017-01" db="EMBL/GenBank/DDBJ databases">
        <title>Genome Analysis of Deinococcus marmoris KOPRI26562.</title>
        <authorList>
            <person name="Kim J.H."/>
            <person name="Oh H.-M."/>
        </authorList>
    </citation>
    <scope>NUCLEOTIDE SEQUENCE [LARGE SCALE GENOMIC DNA]</scope>
    <source>
        <strain evidence="2 3">KOPRI26562</strain>
    </source>
</reference>
<sequence>MRPPRLDSAGTAAPSTPLPASPAGGEEQKARVLGLHRKFERPLSDPSTLDPLTAPQRPCGVASIQSSSAF</sequence>
<comment type="caution">
    <text evidence="2">The sequence shown here is derived from an EMBL/GenBank/DDBJ whole genome shotgun (WGS) entry which is preliminary data.</text>
</comment>
<dbReference type="EMBL" id="MSTI01000074">
    <property type="protein sequence ID" value="OLV18168.1"/>
    <property type="molecule type" value="Genomic_DNA"/>
</dbReference>
<evidence type="ECO:0000313" key="3">
    <source>
        <dbReference type="Proteomes" id="UP000186607"/>
    </source>
</evidence>
<dbReference type="Proteomes" id="UP000186607">
    <property type="component" value="Unassembled WGS sequence"/>
</dbReference>
<name>A0A1U7NZ24_9DEIO</name>
<accession>A0A1U7NZ24</accession>
<protein>
    <submittedName>
        <fullName evidence="2">Uncharacterized protein</fullName>
    </submittedName>
</protein>
<evidence type="ECO:0000313" key="2">
    <source>
        <dbReference type="EMBL" id="OLV18168.1"/>
    </source>
</evidence>
<keyword evidence="3" id="KW-1185">Reference proteome</keyword>
<feature type="region of interest" description="Disordered" evidence="1">
    <location>
        <begin position="1"/>
        <end position="70"/>
    </location>
</feature>
<evidence type="ECO:0000256" key="1">
    <source>
        <dbReference type="SAM" id="MobiDB-lite"/>
    </source>
</evidence>
<proteinExistence type="predicted"/>
<dbReference type="AlphaFoldDB" id="A0A1U7NZ24"/>
<gene>
    <name evidence="2" type="ORF">BOO71_0006553</name>
</gene>
<organism evidence="2 3">
    <name type="scientific">Deinococcus marmoris</name>
    <dbReference type="NCBI Taxonomy" id="249408"/>
    <lineage>
        <taxon>Bacteria</taxon>
        <taxon>Thermotogati</taxon>
        <taxon>Deinococcota</taxon>
        <taxon>Deinococci</taxon>
        <taxon>Deinococcales</taxon>
        <taxon>Deinococcaceae</taxon>
        <taxon>Deinococcus</taxon>
    </lineage>
</organism>